<dbReference type="Pfam" id="PF01145">
    <property type="entry name" value="Band_7"/>
    <property type="match status" value="1"/>
</dbReference>
<dbReference type="InterPro" id="IPR001107">
    <property type="entry name" value="Band_7"/>
</dbReference>
<evidence type="ECO:0000259" key="2">
    <source>
        <dbReference type="SMART" id="SM00244"/>
    </source>
</evidence>
<comment type="similarity">
    <text evidence="1">Belongs to the band 7/mec-2 family.</text>
</comment>
<accession>M3J512</accession>
<evidence type="ECO:0000313" key="3">
    <source>
        <dbReference type="EMBL" id="EMG47098.1"/>
    </source>
</evidence>
<dbReference type="PANTHER" id="PTHR43327">
    <property type="entry name" value="STOMATIN-LIKE PROTEIN 2, MITOCHONDRIAL"/>
    <property type="match status" value="1"/>
</dbReference>
<gene>
    <name evidence="3" type="ORF">G210_2624</name>
</gene>
<feature type="domain" description="Band 7" evidence="2">
    <location>
        <begin position="40"/>
        <end position="187"/>
    </location>
</feature>
<dbReference type="EMBL" id="AOGT01001725">
    <property type="protein sequence ID" value="EMG47098.1"/>
    <property type="molecule type" value="Genomic_DNA"/>
</dbReference>
<dbReference type="AlphaFoldDB" id="M3J512"/>
<dbReference type="OMA" id="ECIRFEI"/>
<evidence type="ECO:0000313" key="4">
    <source>
        <dbReference type="Proteomes" id="UP000011777"/>
    </source>
</evidence>
<dbReference type="GO" id="GO:0005886">
    <property type="term" value="C:plasma membrane"/>
    <property type="evidence" value="ECO:0007669"/>
    <property type="project" value="UniProtKB-ARBA"/>
</dbReference>
<dbReference type="eggNOG" id="KOG2620">
    <property type="taxonomic scope" value="Eukaryota"/>
</dbReference>
<protein>
    <recommendedName>
        <fullName evidence="2">Band 7 domain-containing protein</fullName>
    </recommendedName>
</protein>
<evidence type="ECO:0000256" key="1">
    <source>
        <dbReference type="ARBA" id="ARBA00008164"/>
    </source>
</evidence>
<dbReference type="PRINTS" id="PR00721">
    <property type="entry name" value="STOMATIN"/>
</dbReference>
<keyword evidence="4" id="KW-1185">Reference proteome</keyword>
<dbReference type="PANTHER" id="PTHR43327:SF10">
    <property type="entry name" value="STOMATIN-LIKE PROTEIN 2, MITOCHONDRIAL"/>
    <property type="match status" value="1"/>
</dbReference>
<reference evidence="3 4" key="1">
    <citation type="submission" date="2013-02" db="EMBL/GenBank/DDBJ databases">
        <title>Genome sequence of Candida maltosa Xu316, a potential industrial strain for xylitol and ethanol production.</title>
        <authorList>
            <person name="Yu J."/>
            <person name="Wang Q."/>
            <person name="Geng X."/>
            <person name="Bao W."/>
            <person name="He P."/>
            <person name="Cai J."/>
        </authorList>
    </citation>
    <scope>NUCLEOTIDE SEQUENCE [LARGE SCALE GENOMIC DNA]</scope>
    <source>
        <strain evidence="4">Xu316</strain>
    </source>
</reference>
<dbReference type="InterPro" id="IPR050710">
    <property type="entry name" value="Band7/mec-2_domain"/>
</dbReference>
<dbReference type="CDD" id="cd08829">
    <property type="entry name" value="SPFH_paraslipin"/>
    <property type="match status" value="1"/>
</dbReference>
<dbReference type="Proteomes" id="UP000011777">
    <property type="component" value="Unassembled WGS sequence"/>
</dbReference>
<dbReference type="Gene3D" id="3.30.479.30">
    <property type="entry name" value="Band 7 domain"/>
    <property type="match status" value="1"/>
</dbReference>
<sequence>MFARSSLTLRQIQTRYIQRQLSTKPVPQFFQGVSSLPSNKIINFIPQEQQWVIERMGKFNRIAKEGPHFIYPLVEKIRQIHSLKESVLEIPPHNCITSEQDDITIDGVAWLKTTDPYKATYNIDDANFAIGELAQTTMRTEIGNLKFADVIQGRKALNEKIRDVINEAASNWGVECIRYEIKDISKI</sequence>
<dbReference type="SUPFAM" id="SSF117892">
    <property type="entry name" value="Band 7/SPFH domain"/>
    <property type="match status" value="1"/>
</dbReference>
<dbReference type="STRING" id="1245528.M3J512"/>
<dbReference type="FunFam" id="3.30.479.30:FF:000004">
    <property type="entry name" value="Putative membrane protease family, stomatin"/>
    <property type="match status" value="1"/>
</dbReference>
<dbReference type="SMART" id="SM00244">
    <property type="entry name" value="PHB"/>
    <property type="match status" value="1"/>
</dbReference>
<dbReference type="HOGENOM" id="CLU_1447485_0_0_1"/>
<name>M3J512_CANMX</name>
<proteinExistence type="inferred from homology"/>
<comment type="caution">
    <text evidence="3">The sequence shown here is derived from an EMBL/GenBank/DDBJ whole genome shotgun (WGS) entry which is preliminary data.</text>
</comment>
<dbReference type="GO" id="GO:0098552">
    <property type="term" value="C:side of membrane"/>
    <property type="evidence" value="ECO:0007669"/>
    <property type="project" value="UniProtKB-ARBA"/>
</dbReference>
<dbReference type="InterPro" id="IPR001972">
    <property type="entry name" value="Stomatin_HflK_fam"/>
</dbReference>
<dbReference type="InterPro" id="IPR036013">
    <property type="entry name" value="Band_7/SPFH_dom_sf"/>
</dbReference>
<organism evidence="3 4">
    <name type="scientific">Candida maltosa (strain Xu316)</name>
    <name type="common">Yeast</name>
    <dbReference type="NCBI Taxonomy" id="1245528"/>
    <lineage>
        <taxon>Eukaryota</taxon>
        <taxon>Fungi</taxon>
        <taxon>Dikarya</taxon>
        <taxon>Ascomycota</taxon>
        <taxon>Saccharomycotina</taxon>
        <taxon>Pichiomycetes</taxon>
        <taxon>Debaryomycetaceae</taxon>
        <taxon>Candida/Lodderomyces clade</taxon>
        <taxon>Candida</taxon>
    </lineage>
</organism>
<dbReference type="GO" id="GO:0005739">
    <property type="term" value="C:mitochondrion"/>
    <property type="evidence" value="ECO:0007669"/>
    <property type="project" value="TreeGrafter"/>
</dbReference>
<dbReference type="OrthoDB" id="434619at2759"/>
<dbReference type="GO" id="GO:0007005">
    <property type="term" value="P:mitochondrion organization"/>
    <property type="evidence" value="ECO:0007669"/>
    <property type="project" value="TreeGrafter"/>
</dbReference>